<dbReference type="EMBL" id="UINC01019555">
    <property type="protein sequence ID" value="SVA82873.1"/>
    <property type="molecule type" value="Genomic_DNA"/>
</dbReference>
<reference evidence="1" key="1">
    <citation type="submission" date="2018-05" db="EMBL/GenBank/DDBJ databases">
        <authorList>
            <person name="Lanie J.A."/>
            <person name="Ng W.-L."/>
            <person name="Kazmierczak K.M."/>
            <person name="Andrzejewski T.M."/>
            <person name="Davidsen T.M."/>
            <person name="Wayne K.J."/>
            <person name="Tettelin H."/>
            <person name="Glass J.I."/>
            <person name="Rusch D."/>
            <person name="Podicherti R."/>
            <person name="Tsui H.-C.T."/>
            <person name="Winkler M.E."/>
        </authorList>
    </citation>
    <scope>NUCLEOTIDE SEQUENCE</scope>
</reference>
<organism evidence="1">
    <name type="scientific">marine metagenome</name>
    <dbReference type="NCBI Taxonomy" id="408172"/>
    <lineage>
        <taxon>unclassified sequences</taxon>
        <taxon>metagenomes</taxon>
        <taxon>ecological metagenomes</taxon>
    </lineage>
</organism>
<evidence type="ECO:0000313" key="1">
    <source>
        <dbReference type="EMBL" id="SVA82873.1"/>
    </source>
</evidence>
<sequence>MADNPSEQLLGVIDSLDELARSCTPLEATERLDPVVLQAFWREWPHTSVWAGNLWRTLNRDLEVPASERLDREVDEVGGSG</sequence>
<proteinExistence type="predicted"/>
<gene>
    <name evidence="1" type="ORF">METZ01_LOCUS135727</name>
</gene>
<accession>A0A381Z221</accession>
<dbReference type="AlphaFoldDB" id="A0A381Z221"/>
<protein>
    <submittedName>
        <fullName evidence="1">Uncharacterized protein</fullName>
    </submittedName>
</protein>
<name>A0A381Z221_9ZZZZ</name>